<accession>X1UVE0</accession>
<evidence type="ECO:0000313" key="1">
    <source>
        <dbReference type="EMBL" id="GAJ21444.1"/>
    </source>
</evidence>
<organism evidence="1">
    <name type="scientific">marine sediment metagenome</name>
    <dbReference type="NCBI Taxonomy" id="412755"/>
    <lineage>
        <taxon>unclassified sequences</taxon>
        <taxon>metagenomes</taxon>
        <taxon>ecological metagenomes</taxon>
    </lineage>
</organism>
<name>X1UVE0_9ZZZZ</name>
<dbReference type="AlphaFoldDB" id="X1UVE0"/>
<comment type="caution">
    <text evidence="1">The sequence shown here is derived from an EMBL/GenBank/DDBJ whole genome shotgun (WGS) entry which is preliminary data.</text>
</comment>
<gene>
    <name evidence="1" type="ORF">S12H4_57155</name>
</gene>
<proteinExistence type="predicted"/>
<sequence>MRFIQIYLYLYPSFLGIYERESYFFIGKYVHSYIYEGLGLVDIFDDGFLRIVRKGEVDFGFGKGRKRKLGNKNYGK</sequence>
<reference evidence="1" key="1">
    <citation type="journal article" date="2014" name="Front. Microbiol.">
        <title>High frequency of phylogenetically diverse reductive dehalogenase-homologous genes in deep subseafloor sedimentary metagenomes.</title>
        <authorList>
            <person name="Kawai M."/>
            <person name="Futagami T."/>
            <person name="Toyoda A."/>
            <person name="Takaki Y."/>
            <person name="Nishi S."/>
            <person name="Hori S."/>
            <person name="Arai W."/>
            <person name="Tsubouchi T."/>
            <person name="Morono Y."/>
            <person name="Uchiyama I."/>
            <person name="Ito T."/>
            <person name="Fujiyama A."/>
            <person name="Inagaki F."/>
            <person name="Takami H."/>
        </authorList>
    </citation>
    <scope>NUCLEOTIDE SEQUENCE</scope>
    <source>
        <strain evidence="1">Expedition CK06-06</strain>
    </source>
</reference>
<protein>
    <submittedName>
        <fullName evidence="1">Uncharacterized protein</fullName>
    </submittedName>
</protein>
<dbReference type="EMBL" id="BARW01036913">
    <property type="protein sequence ID" value="GAJ21444.1"/>
    <property type="molecule type" value="Genomic_DNA"/>
</dbReference>